<name>A0A7S4IJJ4_9EUKA</name>
<dbReference type="PANTHER" id="PTHR10934:SF2">
    <property type="entry name" value="LARGE RIBOSOMAL SUBUNIT PROTEIN EL18"/>
    <property type="match status" value="1"/>
</dbReference>
<evidence type="ECO:0000256" key="3">
    <source>
        <dbReference type="ARBA" id="ARBA00023274"/>
    </source>
</evidence>
<proteinExistence type="inferred from homology"/>
<sequence length="186" mass="21230">MGIDLKYKHKKNKNRWEPRTQDVYHRMLVKLYRFLARRTESDFNKTVLKRLCMSNTNRPPISVSQLAVQMNNKNTEQIAVIVGSVLNDPRMLDLPAMKVCALHFSDVARARIVKAGGEAITFDELARRRPTGKNTVLLRGKKSAREVVKHFGAAGVPGSHSKPYVRSKGRKFEKARGRRESRGFKV</sequence>
<dbReference type="GO" id="GO:0003723">
    <property type="term" value="F:RNA binding"/>
    <property type="evidence" value="ECO:0007669"/>
    <property type="project" value="TreeGrafter"/>
</dbReference>
<dbReference type="AlphaFoldDB" id="A0A7S4IJJ4"/>
<dbReference type="Pfam" id="PF17135">
    <property type="entry name" value="Ribosomal_L18"/>
    <property type="match status" value="1"/>
</dbReference>
<accession>A0A7S4IJJ4</accession>
<gene>
    <name evidence="6" type="ORF">VSP0166_LOCUS13345</name>
</gene>
<evidence type="ECO:0000259" key="5">
    <source>
        <dbReference type="Pfam" id="PF17135"/>
    </source>
</evidence>
<feature type="compositionally biased region" description="Basic and acidic residues" evidence="4">
    <location>
        <begin position="170"/>
        <end position="186"/>
    </location>
</feature>
<dbReference type="FunFam" id="3.100.10.10:FF:000001">
    <property type="entry name" value="60S ribosomal protein L18"/>
    <property type="match status" value="1"/>
</dbReference>
<dbReference type="SUPFAM" id="SSF52080">
    <property type="entry name" value="Ribosomal proteins L15p and L18e"/>
    <property type="match status" value="1"/>
</dbReference>
<organism evidence="6">
    <name type="scientific">Vannella robusta</name>
    <dbReference type="NCBI Taxonomy" id="1487602"/>
    <lineage>
        <taxon>Eukaryota</taxon>
        <taxon>Amoebozoa</taxon>
        <taxon>Discosea</taxon>
        <taxon>Flabellinia</taxon>
        <taxon>Vannellidae</taxon>
        <taxon>Vannella</taxon>
    </lineage>
</organism>
<evidence type="ECO:0000313" key="6">
    <source>
        <dbReference type="EMBL" id="CAE2231366.1"/>
    </source>
</evidence>
<feature type="domain" description="Large ribosomal subunit protein uL15/eL18" evidence="5">
    <location>
        <begin position="2"/>
        <end position="186"/>
    </location>
</feature>
<reference evidence="6" key="1">
    <citation type="submission" date="2021-01" db="EMBL/GenBank/DDBJ databases">
        <authorList>
            <person name="Corre E."/>
            <person name="Pelletier E."/>
            <person name="Niang G."/>
            <person name="Scheremetjew M."/>
            <person name="Finn R."/>
            <person name="Kale V."/>
            <person name="Holt S."/>
            <person name="Cochrane G."/>
            <person name="Meng A."/>
            <person name="Brown T."/>
            <person name="Cohen L."/>
        </authorList>
    </citation>
    <scope>NUCLEOTIDE SEQUENCE</scope>
    <source>
        <strain evidence="6">DIVA3 518/3/11/1/6</strain>
    </source>
</reference>
<dbReference type="Gene3D" id="3.100.10.10">
    <property type="match status" value="1"/>
</dbReference>
<dbReference type="InterPro" id="IPR021131">
    <property type="entry name" value="Ribosomal_uL15/eL18"/>
</dbReference>
<keyword evidence="2" id="KW-0689">Ribosomal protein</keyword>
<protein>
    <recommendedName>
        <fullName evidence="5">Large ribosomal subunit protein uL15/eL18 domain-containing protein</fullName>
    </recommendedName>
</protein>
<evidence type="ECO:0000256" key="2">
    <source>
        <dbReference type="ARBA" id="ARBA00022980"/>
    </source>
</evidence>
<dbReference type="EMBL" id="HBKP01018825">
    <property type="protein sequence ID" value="CAE2231366.1"/>
    <property type="molecule type" value="Transcribed_RNA"/>
</dbReference>
<keyword evidence="3" id="KW-0687">Ribonucleoprotein</keyword>
<dbReference type="InterPro" id="IPR036227">
    <property type="entry name" value="Ribosomal_uL15/eL18_sf"/>
</dbReference>
<dbReference type="PANTHER" id="PTHR10934">
    <property type="entry name" value="60S RIBOSOMAL PROTEIN L18"/>
    <property type="match status" value="1"/>
</dbReference>
<feature type="region of interest" description="Disordered" evidence="4">
    <location>
        <begin position="158"/>
        <end position="186"/>
    </location>
</feature>
<evidence type="ECO:0000256" key="4">
    <source>
        <dbReference type="SAM" id="MobiDB-lite"/>
    </source>
</evidence>
<dbReference type="GO" id="GO:0022625">
    <property type="term" value="C:cytosolic large ribosomal subunit"/>
    <property type="evidence" value="ECO:0007669"/>
    <property type="project" value="TreeGrafter"/>
</dbReference>
<comment type="similarity">
    <text evidence="1">Belongs to the eukaryotic ribosomal protein eL18 family.</text>
</comment>
<dbReference type="InterPro" id="IPR000039">
    <property type="entry name" value="Ribosomal_eL18"/>
</dbReference>
<dbReference type="GO" id="GO:0006412">
    <property type="term" value="P:translation"/>
    <property type="evidence" value="ECO:0007669"/>
    <property type="project" value="InterPro"/>
</dbReference>
<dbReference type="GO" id="GO:0003735">
    <property type="term" value="F:structural constituent of ribosome"/>
    <property type="evidence" value="ECO:0007669"/>
    <property type="project" value="InterPro"/>
</dbReference>
<evidence type="ECO:0000256" key="1">
    <source>
        <dbReference type="ARBA" id="ARBA00006815"/>
    </source>
</evidence>